<dbReference type="Proteomes" id="UP000694005">
    <property type="component" value="Chromosome A06"/>
</dbReference>
<comment type="catalytic activity">
    <reaction evidence="1">
        <text>1-(2-carboxyphenylamino)-1-deoxy-D-ribulose 5-phosphate + H(+) = (1S,2R)-1-C-(indol-3-yl)glycerol 3-phosphate + CO2 + H2O</text>
        <dbReference type="Rhea" id="RHEA:23476"/>
        <dbReference type="ChEBI" id="CHEBI:15377"/>
        <dbReference type="ChEBI" id="CHEBI:15378"/>
        <dbReference type="ChEBI" id="CHEBI:16526"/>
        <dbReference type="ChEBI" id="CHEBI:58613"/>
        <dbReference type="ChEBI" id="CHEBI:58866"/>
        <dbReference type="EC" id="4.1.1.48"/>
    </reaction>
</comment>
<dbReference type="Gene3D" id="3.20.20.70">
    <property type="entry name" value="Aldolase class I"/>
    <property type="match status" value="1"/>
</dbReference>
<keyword evidence="7" id="KW-0057">Aromatic amino acid biosynthesis</keyword>
<dbReference type="NCBIfam" id="NF001372">
    <property type="entry name" value="PRK00278.1-4"/>
    <property type="match status" value="1"/>
</dbReference>
<dbReference type="PANTHER" id="PTHR22854">
    <property type="entry name" value="TRYPTOPHAN BIOSYNTHESIS PROTEIN"/>
    <property type="match status" value="1"/>
</dbReference>
<keyword evidence="4" id="KW-0028">Amino-acid biosynthesis</keyword>
<dbReference type="InterPro" id="IPR013785">
    <property type="entry name" value="Aldolase_TIM"/>
</dbReference>
<organism evidence="11">
    <name type="scientific">Brassica campestris</name>
    <name type="common">Field mustard</name>
    <dbReference type="NCBI Taxonomy" id="3711"/>
    <lineage>
        <taxon>Eukaryota</taxon>
        <taxon>Viridiplantae</taxon>
        <taxon>Streptophyta</taxon>
        <taxon>Embryophyta</taxon>
        <taxon>Tracheophyta</taxon>
        <taxon>Spermatophyta</taxon>
        <taxon>Magnoliopsida</taxon>
        <taxon>eudicotyledons</taxon>
        <taxon>Gunneridae</taxon>
        <taxon>Pentapetalae</taxon>
        <taxon>rosids</taxon>
        <taxon>malvids</taxon>
        <taxon>Brassicales</taxon>
        <taxon>Brassicaceae</taxon>
        <taxon>Brassiceae</taxon>
        <taxon>Brassica</taxon>
    </lineage>
</organism>
<dbReference type="InterPro" id="IPR013798">
    <property type="entry name" value="Indole-3-glycerol_P_synth_dom"/>
</dbReference>
<dbReference type="AlphaFoldDB" id="A0A3P5YKQ4"/>
<accession>A0A3P5YKQ4</accession>
<dbReference type="HAMAP" id="MF_00134_B">
    <property type="entry name" value="IGPS_B"/>
    <property type="match status" value="1"/>
</dbReference>
<dbReference type="InterPro" id="IPR045186">
    <property type="entry name" value="Indole-3-glycerol_P_synth"/>
</dbReference>
<dbReference type="CDD" id="cd00331">
    <property type="entry name" value="IGPS"/>
    <property type="match status" value="1"/>
</dbReference>
<gene>
    <name evidence="11" type="ORF">BRAA06T26847Z</name>
    <name evidence="10" type="ORF">BRAPAZ1V2_A06P46950.2</name>
</gene>
<dbReference type="EMBL" id="LR031569">
    <property type="protein sequence ID" value="VDC68307.1"/>
    <property type="molecule type" value="Genomic_DNA"/>
</dbReference>
<dbReference type="NCBIfam" id="NF001377">
    <property type="entry name" value="PRK00278.2-4"/>
    <property type="match status" value="1"/>
</dbReference>
<dbReference type="InterPro" id="IPR011060">
    <property type="entry name" value="RibuloseP-bd_barrel"/>
</dbReference>
<evidence type="ECO:0000256" key="7">
    <source>
        <dbReference type="ARBA" id="ARBA00023141"/>
    </source>
</evidence>
<keyword evidence="6" id="KW-0822">Tryptophan biosynthesis</keyword>
<feature type="non-terminal residue" evidence="11">
    <location>
        <position position="1"/>
    </location>
</feature>
<proteinExistence type="inferred from homology"/>
<protein>
    <recommendedName>
        <fullName evidence="3">indole-3-glycerol-phosphate synthase</fullName>
        <ecNumber evidence="3">4.1.1.48</ecNumber>
    </recommendedName>
</protein>
<sequence>VDQQVFLPSSSCMHGRVQYSSNGSFATSTGPIRLFVIAGNYSGLHPRDIQIDNKWTDREYWTLLLPCLFGYQYRMCLPCVCLRSLLPSDSKGSLFPTLLVPNSFRVFVSRVGPIFCLCKVIIRRTKKIRKKMEGLVSFQPFPSSVIQRRLSTVYLHRLTRSSSCAPLRAQQSGITGGSESVSSALEGKASEQEVVIYQDEVVASQGIRIRRRPLTGPPLHYVGPFEFRLQNEGNTPRNILEEIVWHKDKEVAQMKEKRPLYTLKKALEAVPPPRDFIGALRSAHQRTGLPGLIAEVKKASPSRGILREDFDPVAIAQAYEKGGAACLSVLTDEKYFKGSFENLQAIREAGVKCPLLCKEFIIEAWQIYYGRSKGADAILLIASVLPDLDIKYMIKICKILGMATLVEVHDEREMDRVLAIDGVELIGINNRNLETFEVDIGITKRLLEGERGELIRQKDILVVGESGLFSPEDIAFVQEAGVKAVLVGESLVKQSDPGQGISALFGRDVSG</sequence>
<dbReference type="UniPathway" id="UPA00035">
    <property type="reaction ID" value="UER00043"/>
</dbReference>
<dbReference type="SUPFAM" id="SSF51366">
    <property type="entry name" value="Ribulose-phoshate binding barrel"/>
    <property type="match status" value="1"/>
</dbReference>
<dbReference type="InterPro" id="IPR001468">
    <property type="entry name" value="Indole-3-GlycerolPSynthase_CS"/>
</dbReference>
<dbReference type="PROSITE" id="PS00614">
    <property type="entry name" value="IGPS"/>
    <property type="match status" value="1"/>
</dbReference>
<dbReference type="Pfam" id="PF00218">
    <property type="entry name" value="IGPS"/>
    <property type="match status" value="1"/>
</dbReference>
<dbReference type="Gramene" id="A06p46950.2_BraZ1">
    <property type="protein sequence ID" value="A06p46950.2_BraZ1.CDS"/>
    <property type="gene ID" value="A06g46950.2_BraZ1"/>
</dbReference>
<dbReference type="GO" id="GO:0000162">
    <property type="term" value="P:L-tryptophan biosynthetic process"/>
    <property type="evidence" value="ECO:0007669"/>
    <property type="project" value="UniProtKB-UniPathway"/>
</dbReference>
<reference evidence="11" key="1">
    <citation type="submission" date="2018-11" db="EMBL/GenBank/DDBJ databases">
        <authorList>
            <consortium name="Genoscope - CEA"/>
            <person name="William W."/>
        </authorList>
    </citation>
    <scope>NUCLEOTIDE SEQUENCE</scope>
</reference>
<name>A0A3P5YKQ4_BRACM</name>
<keyword evidence="8" id="KW-0456">Lyase</keyword>
<comment type="pathway">
    <text evidence="2">Amino-acid biosynthesis; L-tryptophan biosynthesis; L-tryptophan from chorismate: step 4/5.</text>
</comment>
<dbReference type="EC" id="4.1.1.48" evidence="3"/>
<dbReference type="PANTHER" id="PTHR22854:SF2">
    <property type="entry name" value="INDOLE-3-GLYCEROL-PHOSPHATE SYNTHASE"/>
    <property type="match status" value="1"/>
</dbReference>
<evidence type="ECO:0000256" key="4">
    <source>
        <dbReference type="ARBA" id="ARBA00022605"/>
    </source>
</evidence>
<evidence type="ECO:0000313" key="10">
    <source>
        <dbReference type="EMBL" id="CAG7872455.1"/>
    </source>
</evidence>
<dbReference type="EMBL" id="LS974622">
    <property type="protein sequence ID" value="CAG7872455.1"/>
    <property type="molecule type" value="Genomic_DNA"/>
</dbReference>
<feature type="domain" description="Indole-3-glycerol phosphate synthase" evidence="9">
    <location>
        <begin position="240"/>
        <end position="503"/>
    </location>
</feature>
<evidence type="ECO:0000313" key="11">
    <source>
        <dbReference type="EMBL" id="VDC68307.1"/>
    </source>
</evidence>
<evidence type="ECO:0000259" key="9">
    <source>
        <dbReference type="Pfam" id="PF00218"/>
    </source>
</evidence>
<evidence type="ECO:0000256" key="6">
    <source>
        <dbReference type="ARBA" id="ARBA00022822"/>
    </source>
</evidence>
<evidence type="ECO:0000256" key="3">
    <source>
        <dbReference type="ARBA" id="ARBA00012362"/>
    </source>
</evidence>
<dbReference type="FunFam" id="3.20.20.70:FF:000146">
    <property type="entry name" value="Indole-3-glycerol phosphate synthase chloroplastic"/>
    <property type="match status" value="1"/>
</dbReference>
<evidence type="ECO:0000256" key="2">
    <source>
        <dbReference type="ARBA" id="ARBA00004696"/>
    </source>
</evidence>
<evidence type="ECO:0000256" key="1">
    <source>
        <dbReference type="ARBA" id="ARBA00001633"/>
    </source>
</evidence>
<keyword evidence="5" id="KW-0210">Decarboxylase</keyword>
<evidence type="ECO:0000256" key="5">
    <source>
        <dbReference type="ARBA" id="ARBA00022793"/>
    </source>
</evidence>
<evidence type="ECO:0000256" key="8">
    <source>
        <dbReference type="ARBA" id="ARBA00023239"/>
    </source>
</evidence>
<dbReference type="GO" id="GO:0004425">
    <property type="term" value="F:indole-3-glycerol-phosphate synthase activity"/>
    <property type="evidence" value="ECO:0007669"/>
    <property type="project" value="UniProtKB-EC"/>
</dbReference>